<organism evidence="1 2">
    <name type="scientific">Candidatus Dehalogenimonas loeffleri</name>
    <dbReference type="NCBI Taxonomy" id="3127115"/>
    <lineage>
        <taxon>Bacteria</taxon>
        <taxon>Bacillati</taxon>
        <taxon>Chloroflexota</taxon>
        <taxon>Dehalococcoidia</taxon>
        <taxon>Dehalococcoidales</taxon>
        <taxon>Dehalococcoidaceae</taxon>
        <taxon>Dehalogenimonas</taxon>
    </lineage>
</organism>
<dbReference type="NCBIfam" id="NF007714">
    <property type="entry name" value="PRK10410.1-2"/>
    <property type="match status" value="1"/>
</dbReference>
<accession>A0ABZ2J5E6</accession>
<keyword evidence="2" id="KW-1185">Reference proteome</keyword>
<dbReference type="RefSeq" id="WP_338736918.1">
    <property type="nucleotide sequence ID" value="NZ_CP146612.1"/>
</dbReference>
<protein>
    <submittedName>
        <fullName evidence="1">Nitrous oxide-stimulated promoter family protein</fullName>
    </submittedName>
</protein>
<dbReference type="EMBL" id="CP146612">
    <property type="protein sequence ID" value="WWX24797.1"/>
    <property type="molecule type" value="Genomic_DNA"/>
</dbReference>
<reference evidence="1 2" key="1">
    <citation type="submission" date="2024-03" db="EMBL/GenBank/DDBJ databases">
        <title>A Dehalogenimonas Isolated from Estuarine Sediments Dihaloeliminates Chlorinated Alkanes.</title>
        <authorList>
            <person name="Yang Y."/>
            <person name="Wang H."/>
        </authorList>
    </citation>
    <scope>NUCLEOTIDE SEQUENCE [LARGE SCALE GENOMIC DNA]</scope>
    <source>
        <strain evidence="1 2">W</strain>
    </source>
</reference>
<dbReference type="Proteomes" id="UP001375370">
    <property type="component" value="Chromosome"/>
</dbReference>
<dbReference type="InterPro" id="IPR020483">
    <property type="entry name" value="Uncharacterised_YgbA"/>
</dbReference>
<gene>
    <name evidence="1" type="ORF">V8247_05900</name>
</gene>
<name>A0ABZ2J5E6_9CHLR</name>
<proteinExistence type="predicted"/>
<sequence length="130" mass="15324">MSAGKLKQYTVNAEGLFKERPRLRRETITILVMIDMYCRSHHQQPDNCLECRELGEYAVKRLDKCPFGEGKTVCALCPVHCYKPELRQRVREVMRYAGPRMTLRHPLMALTHIIDRRRKKPLDFLRPDSP</sequence>
<evidence type="ECO:0000313" key="1">
    <source>
        <dbReference type="EMBL" id="WWX24797.1"/>
    </source>
</evidence>
<dbReference type="Pfam" id="PF11756">
    <property type="entry name" value="YgbA_NO"/>
    <property type="match status" value="1"/>
</dbReference>
<evidence type="ECO:0000313" key="2">
    <source>
        <dbReference type="Proteomes" id="UP001375370"/>
    </source>
</evidence>